<gene>
    <name evidence="2" type="ORF">I2488_15870</name>
</gene>
<evidence type="ECO:0000313" key="3">
    <source>
        <dbReference type="Proteomes" id="UP000600799"/>
    </source>
</evidence>
<dbReference type="Gene3D" id="2.160.20.10">
    <property type="entry name" value="Single-stranded right-handed beta-helix, Pectin lyase-like"/>
    <property type="match status" value="1"/>
</dbReference>
<organism evidence="2 3">
    <name type="scientific">Novosphingobium jiangmenense</name>
    <dbReference type="NCBI Taxonomy" id="2791981"/>
    <lineage>
        <taxon>Bacteria</taxon>
        <taxon>Pseudomonadati</taxon>
        <taxon>Pseudomonadota</taxon>
        <taxon>Alphaproteobacteria</taxon>
        <taxon>Sphingomonadales</taxon>
        <taxon>Sphingomonadaceae</taxon>
        <taxon>Novosphingobium</taxon>
    </lineage>
</organism>
<dbReference type="Proteomes" id="UP000600799">
    <property type="component" value="Unassembled WGS sequence"/>
</dbReference>
<sequence>MVRLAVLSAAVVGILSLGQVWQDRHSTRLASPAKAERCSATRSAPGGRVFHVDPVNGRDDGDGSAARPWRNLSRVLSKELIGDRVRQANWLQRVATRISGQPSKPEWVGNGRAVVRGGDTILLSGGDHGALVLEGIANDNPVTIAAAPGAQAQVEAISVADATNFTFRNLAVTPEQAGIRTFLVSTRPRPDVRPSSNIRFVGLIVDGPGSIANTSPADWVKEGRNGVQLSGECLSLEDSTIRDVRFGVSIYHANRVRIARNTIRGFSVDGVDFTGNDVVIADNVVADHWPTGDRLHPDCMQGQVSPGDPPFRRVSITGNICLSDTANRHSDELQGITIFDGRWSDVTVACNVVRPSIHHGIALYGVEGARIEKNFVLGWENGRTAWIGAFPAKDGREPKNNVIRRNTSVAYINAIHGSEKHPRKVMAAFRMGENAREFRKIMRDPITGVTLEDNAWLRSGPDLSHDRRFRQPAGAAPRGALDVDEAKALVQELCPSALAGGTVSAVRKAPWRTALLRSDVRSAVR</sequence>
<name>A0ABS0HKH0_9SPHN</name>
<feature type="region of interest" description="Disordered" evidence="1">
    <location>
        <begin position="33"/>
        <end position="66"/>
    </location>
</feature>
<evidence type="ECO:0000313" key="2">
    <source>
        <dbReference type="EMBL" id="MBF9152484.1"/>
    </source>
</evidence>
<evidence type="ECO:0000256" key="1">
    <source>
        <dbReference type="SAM" id="MobiDB-lite"/>
    </source>
</evidence>
<keyword evidence="3" id="KW-1185">Reference proteome</keyword>
<dbReference type="InterPro" id="IPR011050">
    <property type="entry name" value="Pectin_lyase_fold/virulence"/>
</dbReference>
<proteinExistence type="predicted"/>
<dbReference type="EMBL" id="JADQDC010000012">
    <property type="protein sequence ID" value="MBF9152484.1"/>
    <property type="molecule type" value="Genomic_DNA"/>
</dbReference>
<protein>
    <submittedName>
        <fullName evidence="2">Right-handed parallel beta-helix repeat-containing protein</fullName>
    </submittedName>
</protein>
<dbReference type="InterPro" id="IPR012334">
    <property type="entry name" value="Pectin_lyas_fold"/>
</dbReference>
<comment type="caution">
    <text evidence="2">The sequence shown here is derived from an EMBL/GenBank/DDBJ whole genome shotgun (WGS) entry which is preliminary data.</text>
</comment>
<dbReference type="SUPFAM" id="SSF51126">
    <property type="entry name" value="Pectin lyase-like"/>
    <property type="match status" value="1"/>
</dbReference>
<dbReference type="RefSeq" id="WP_196276791.1">
    <property type="nucleotide sequence ID" value="NZ_JADQDC010000012.1"/>
</dbReference>
<accession>A0ABS0HKH0</accession>
<reference evidence="2 3" key="1">
    <citation type="submission" date="2020-11" db="EMBL/GenBank/DDBJ databases">
        <title>The genome sequence of Novosphingobium sp. 1Y9A.</title>
        <authorList>
            <person name="Liu Y."/>
        </authorList>
    </citation>
    <scope>NUCLEOTIDE SEQUENCE [LARGE SCALE GENOMIC DNA]</scope>
    <source>
        <strain evidence="2 3">1Y9A</strain>
    </source>
</reference>